<dbReference type="OrthoDB" id="3265603at2759"/>
<dbReference type="AlphaFoldDB" id="A0A0C2Z944"/>
<accession>A0A0C2Z944</accession>
<feature type="region of interest" description="Disordered" evidence="1">
    <location>
        <begin position="182"/>
        <end position="263"/>
    </location>
</feature>
<name>A0A0C2Z944_HEBCY</name>
<organism evidence="3 4">
    <name type="scientific">Hebeloma cylindrosporum</name>
    <dbReference type="NCBI Taxonomy" id="76867"/>
    <lineage>
        <taxon>Eukaryota</taxon>
        <taxon>Fungi</taxon>
        <taxon>Dikarya</taxon>
        <taxon>Basidiomycota</taxon>
        <taxon>Agaricomycotina</taxon>
        <taxon>Agaricomycetes</taxon>
        <taxon>Agaricomycetidae</taxon>
        <taxon>Agaricales</taxon>
        <taxon>Agaricineae</taxon>
        <taxon>Hymenogastraceae</taxon>
        <taxon>Hebeloma</taxon>
    </lineage>
</organism>
<feature type="compositionally biased region" description="Polar residues" evidence="1">
    <location>
        <begin position="184"/>
        <end position="195"/>
    </location>
</feature>
<evidence type="ECO:0000256" key="2">
    <source>
        <dbReference type="SAM" id="Phobius"/>
    </source>
</evidence>
<sequence length="263" mass="28989">MLDRIDEIVVLAKRETPKIGGSAAAFIALVTILVLIIIVSCSAVVYILREDIADDAEAQNHAARGRYQLSVPPSDPTYRGTAKTYFTRILGNISGSRKPSKDVRKDKSRISRKHGQGWTQAGNGDDHDDSQTTRKQKSKNSDISTMSMSDLDSVSLATLTRLIRYSPKWSFDPHGIRGLPYANQLPSSSTRQSIMPSIQSQLYSPQSSQSLLSSPSRMTTTSPEPLERTMSPDSTDNHGDPFPTDFRPPLRTFESGSKFIEGL</sequence>
<dbReference type="Proteomes" id="UP000053424">
    <property type="component" value="Unassembled WGS sequence"/>
</dbReference>
<evidence type="ECO:0000313" key="3">
    <source>
        <dbReference type="EMBL" id="KIM49637.1"/>
    </source>
</evidence>
<keyword evidence="2" id="KW-0472">Membrane</keyword>
<evidence type="ECO:0000256" key="1">
    <source>
        <dbReference type="SAM" id="MobiDB-lite"/>
    </source>
</evidence>
<dbReference type="HOGENOM" id="CLU_051883_0_0_1"/>
<reference evidence="4" key="2">
    <citation type="submission" date="2015-01" db="EMBL/GenBank/DDBJ databases">
        <title>Evolutionary Origins and Diversification of the Mycorrhizal Mutualists.</title>
        <authorList>
            <consortium name="DOE Joint Genome Institute"/>
            <consortium name="Mycorrhizal Genomics Consortium"/>
            <person name="Kohler A."/>
            <person name="Kuo A."/>
            <person name="Nagy L.G."/>
            <person name="Floudas D."/>
            <person name="Copeland A."/>
            <person name="Barry K.W."/>
            <person name="Cichocki N."/>
            <person name="Veneault-Fourrey C."/>
            <person name="LaButti K."/>
            <person name="Lindquist E.A."/>
            <person name="Lipzen A."/>
            <person name="Lundell T."/>
            <person name="Morin E."/>
            <person name="Murat C."/>
            <person name="Riley R."/>
            <person name="Ohm R."/>
            <person name="Sun H."/>
            <person name="Tunlid A."/>
            <person name="Henrissat B."/>
            <person name="Grigoriev I.V."/>
            <person name="Hibbett D.S."/>
            <person name="Martin F."/>
        </authorList>
    </citation>
    <scope>NUCLEOTIDE SEQUENCE [LARGE SCALE GENOMIC DNA]</scope>
    <source>
        <strain evidence="4">h7</strain>
    </source>
</reference>
<gene>
    <name evidence="3" type="ORF">M413DRAFT_438811</name>
</gene>
<feature type="region of interest" description="Disordered" evidence="1">
    <location>
        <begin position="92"/>
        <end position="146"/>
    </location>
</feature>
<keyword evidence="2" id="KW-1133">Transmembrane helix</keyword>
<feature type="transmembrane region" description="Helical" evidence="2">
    <location>
        <begin position="23"/>
        <end position="48"/>
    </location>
</feature>
<keyword evidence="2" id="KW-0812">Transmembrane</keyword>
<keyword evidence="4" id="KW-1185">Reference proteome</keyword>
<dbReference type="EMBL" id="KN831768">
    <property type="protein sequence ID" value="KIM49637.1"/>
    <property type="molecule type" value="Genomic_DNA"/>
</dbReference>
<feature type="compositionally biased region" description="Low complexity" evidence="1">
    <location>
        <begin position="196"/>
        <end position="216"/>
    </location>
</feature>
<protein>
    <submittedName>
        <fullName evidence="3">Uncharacterized protein</fullName>
    </submittedName>
</protein>
<reference evidence="3 4" key="1">
    <citation type="submission" date="2014-04" db="EMBL/GenBank/DDBJ databases">
        <authorList>
            <consortium name="DOE Joint Genome Institute"/>
            <person name="Kuo A."/>
            <person name="Gay G."/>
            <person name="Dore J."/>
            <person name="Kohler A."/>
            <person name="Nagy L.G."/>
            <person name="Floudas D."/>
            <person name="Copeland A."/>
            <person name="Barry K.W."/>
            <person name="Cichocki N."/>
            <person name="Veneault-Fourrey C."/>
            <person name="LaButti K."/>
            <person name="Lindquist E.A."/>
            <person name="Lipzen A."/>
            <person name="Lundell T."/>
            <person name="Morin E."/>
            <person name="Murat C."/>
            <person name="Sun H."/>
            <person name="Tunlid A."/>
            <person name="Henrissat B."/>
            <person name="Grigoriev I.V."/>
            <person name="Hibbett D.S."/>
            <person name="Martin F."/>
            <person name="Nordberg H.P."/>
            <person name="Cantor M.N."/>
            <person name="Hua S.X."/>
        </authorList>
    </citation>
    <scope>NUCLEOTIDE SEQUENCE [LARGE SCALE GENOMIC DNA]</scope>
    <source>
        <strain evidence="4">h7</strain>
    </source>
</reference>
<feature type="compositionally biased region" description="Basic and acidic residues" evidence="1">
    <location>
        <begin position="99"/>
        <end position="109"/>
    </location>
</feature>
<proteinExistence type="predicted"/>
<evidence type="ECO:0000313" key="4">
    <source>
        <dbReference type="Proteomes" id="UP000053424"/>
    </source>
</evidence>